<evidence type="ECO:0000256" key="5">
    <source>
        <dbReference type="ARBA" id="ARBA00022840"/>
    </source>
</evidence>
<comment type="similarity">
    <text evidence="1">Belongs to the carbohydrate kinase PfkB family.</text>
</comment>
<dbReference type="GO" id="GO:0005524">
    <property type="term" value="F:ATP binding"/>
    <property type="evidence" value="ECO:0007669"/>
    <property type="project" value="UniProtKB-KW"/>
</dbReference>
<evidence type="ECO:0000256" key="4">
    <source>
        <dbReference type="ARBA" id="ARBA00022777"/>
    </source>
</evidence>
<dbReference type="SUPFAM" id="SSF53613">
    <property type="entry name" value="Ribokinase-like"/>
    <property type="match status" value="1"/>
</dbReference>
<sequence>MILSAGEALIDMLPRTATSGEACFAPYAGGAVFNTAIALGRLGAPSAFFSGVSTDMLGEILAETLAASQVETRFLARSDRPTTVAFVKLVNGQATYAFYDEGTAGRMLATADLPALPPEISTVFVGGISLVNDPAASTYEALQAREAATRVTMIDPNIRPGFIAGKETEYRGRIERMIARADLVKLSDEDLHWLMGEGDLTTLARGLLAKGPKAVFITEGAKGARAVTARQDRFVPAHKVTVADTVGAGDTFNAGVLCALHEAGALTKARVGVLTDAELDAALSLGVASAAITVSRPGANPPWRNEL</sequence>
<dbReference type="EMBL" id="JAESVP010000001">
    <property type="protein sequence ID" value="MBL4926730.1"/>
    <property type="molecule type" value="Genomic_DNA"/>
</dbReference>
<evidence type="ECO:0000313" key="8">
    <source>
        <dbReference type="Proteomes" id="UP000619033"/>
    </source>
</evidence>
<dbReference type="PROSITE" id="PS00584">
    <property type="entry name" value="PFKB_KINASES_2"/>
    <property type="match status" value="1"/>
</dbReference>
<dbReference type="InterPro" id="IPR029056">
    <property type="entry name" value="Ribokinase-like"/>
</dbReference>
<dbReference type="InterPro" id="IPR050306">
    <property type="entry name" value="PfkB_Carbo_kinase"/>
</dbReference>
<dbReference type="CDD" id="cd01167">
    <property type="entry name" value="bac_FRK"/>
    <property type="match status" value="1"/>
</dbReference>
<dbReference type="InterPro" id="IPR002173">
    <property type="entry name" value="Carboh/pur_kinase_PfkB_CS"/>
</dbReference>
<protein>
    <submittedName>
        <fullName evidence="7">Carbohydrate kinase</fullName>
    </submittedName>
</protein>
<evidence type="ECO:0000256" key="2">
    <source>
        <dbReference type="ARBA" id="ARBA00022679"/>
    </source>
</evidence>
<evidence type="ECO:0000259" key="6">
    <source>
        <dbReference type="Pfam" id="PF00294"/>
    </source>
</evidence>
<dbReference type="PANTHER" id="PTHR43085">
    <property type="entry name" value="HEXOKINASE FAMILY MEMBER"/>
    <property type="match status" value="1"/>
</dbReference>
<dbReference type="Gene3D" id="3.40.1190.20">
    <property type="match status" value="1"/>
</dbReference>
<dbReference type="AlphaFoldDB" id="A0A8J7ML36"/>
<comment type="caution">
    <text evidence="7">The sequence shown here is derived from an EMBL/GenBank/DDBJ whole genome shotgun (WGS) entry which is preliminary data.</text>
</comment>
<dbReference type="InterPro" id="IPR011611">
    <property type="entry name" value="PfkB_dom"/>
</dbReference>
<dbReference type="Proteomes" id="UP000619033">
    <property type="component" value="Unassembled WGS sequence"/>
</dbReference>
<reference evidence="7" key="1">
    <citation type="submission" date="2021-01" db="EMBL/GenBank/DDBJ databases">
        <title>Genome seq and assembly of Tabrizicola sp. KVB23.</title>
        <authorList>
            <person name="Chhetri G."/>
        </authorList>
    </citation>
    <scope>NUCLEOTIDE SEQUENCE</scope>
    <source>
        <strain evidence="7">KVB23</strain>
    </source>
</reference>
<dbReference type="PANTHER" id="PTHR43085:SF1">
    <property type="entry name" value="PSEUDOURIDINE KINASE-RELATED"/>
    <property type="match status" value="1"/>
</dbReference>
<dbReference type="Pfam" id="PF00294">
    <property type="entry name" value="PfkB"/>
    <property type="match status" value="1"/>
</dbReference>
<name>A0A8J7ML36_9RHOB</name>
<evidence type="ECO:0000313" key="7">
    <source>
        <dbReference type="EMBL" id="MBL4926730.1"/>
    </source>
</evidence>
<keyword evidence="4 7" id="KW-0418">Kinase</keyword>
<dbReference type="GO" id="GO:0016301">
    <property type="term" value="F:kinase activity"/>
    <property type="evidence" value="ECO:0007669"/>
    <property type="project" value="UniProtKB-KW"/>
</dbReference>
<gene>
    <name evidence="7" type="ORF">JI744_01305</name>
</gene>
<keyword evidence="5" id="KW-0067">ATP-binding</keyword>
<evidence type="ECO:0000256" key="1">
    <source>
        <dbReference type="ARBA" id="ARBA00010688"/>
    </source>
</evidence>
<feature type="domain" description="Carbohydrate kinase PfkB" evidence="6">
    <location>
        <begin position="3"/>
        <end position="303"/>
    </location>
</feature>
<accession>A0A8J7ML36</accession>
<evidence type="ECO:0000256" key="3">
    <source>
        <dbReference type="ARBA" id="ARBA00022741"/>
    </source>
</evidence>
<proteinExistence type="inferred from homology"/>
<keyword evidence="8" id="KW-1185">Reference proteome</keyword>
<organism evidence="7 8">
    <name type="scientific">Fuscibacter oryzae</name>
    <dbReference type="NCBI Taxonomy" id="2803939"/>
    <lineage>
        <taxon>Bacteria</taxon>
        <taxon>Pseudomonadati</taxon>
        <taxon>Pseudomonadota</taxon>
        <taxon>Alphaproteobacteria</taxon>
        <taxon>Rhodobacterales</taxon>
        <taxon>Paracoccaceae</taxon>
        <taxon>Fuscibacter</taxon>
    </lineage>
</organism>
<keyword evidence="2" id="KW-0808">Transferase</keyword>
<dbReference type="RefSeq" id="WP_202657528.1">
    <property type="nucleotide sequence ID" value="NZ_JAESVP010000001.1"/>
</dbReference>
<keyword evidence="3" id="KW-0547">Nucleotide-binding</keyword>